<dbReference type="SUPFAM" id="SSF46626">
    <property type="entry name" value="Cytochrome c"/>
    <property type="match status" value="2"/>
</dbReference>
<comment type="pathway">
    <text evidence="2 19">Energy metabolism; oxidative phosphorylation.</text>
</comment>
<feature type="binding site" description="axial binding residue" evidence="20">
    <location>
        <position position="175"/>
    </location>
    <ligand>
        <name>heme c</name>
        <dbReference type="ChEBI" id="CHEBI:61717"/>
        <label>2</label>
    </ligand>
    <ligandPart>
        <name>Fe</name>
        <dbReference type="ChEBI" id="CHEBI:18248"/>
    </ligandPart>
</feature>
<dbReference type="InterPro" id="IPR036909">
    <property type="entry name" value="Cyt_c-like_dom_sf"/>
</dbReference>
<name>A0A934ISP1_9HYPH</name>
<dbReference type="Gene3D" id="1.10.760.10">
    <property type="entry name" value="Cytochrome c-like domain"/>
    <property type="match status" value="2"/>
</dbReference>
<dbReference type="NCBIfam" id="TIGR00782">
    <property type="entry name" value="ccoP"/>
    <property type="match status" value="1"/>
</dbReference>
<comment type="similarity">
    <text evidence="3 19">Belongs to the CcoP / FixP family.</text>
</comment>
<dbReference type="InterPro" id="IPR004678">
    <property type="entry name" value="Cyt_c_oxidase_cbb3_su3"/>
</dbReference>
<feature type="binding site" description="covalent" evidence="21">
    <location>
        <position position="222"/>
    </location>
    <ligand>
        <name>heme c</name>
        <dbReference type="ChEBI" id="CHEBI:61717"/>
        <label>2</label>
    </ligand>
</feature>
<feature type="domain" description="Cytochrome c" evidence="23">
    <location>
        <begin position="209"/>
        <end position="290"/>
    </location>
</feature>
<comment type="caution">
    <text evidence="24">The sequence shown here is derived from an EMBL/GenBank/DDBJ whole genome shotgun (WGS) entry which is preliminary data.</text>
</comment>
<evidence type="ECO:0000256" key="6">
    <source>
        <dbReference type="ARBA" id="ARBA00022519"/>
    </source>
</evidence>
<keyword evidence="25" id="KW-1185">Reference proteome</keyword>
<dbReference type="PANTHER" id="PTHR33751:SF1">
    <property type="entry name" value="CBB3-TYPE CYTOCHROME C OXIDASE SUBUNIT FIXP"/>
    <property type="match status" value="1"/>
</dbReference>
<dbReference type="RefSeq" id="WP_198883394.1">
    <property type="nucleotide sequence ID" value="NZ_JAEKJA010000016.1"/>
</dbReference>
<keyword evidence="17 19" id="KW-0406">Ion transport</keyword>
<keyword evidence="5 19" id="KW-1003">Cell membrane</keyword>
<evidence type="ECO:0000256" key="21">
    <source>
        <dbReference type="PIRSR" id="PIRSR000006-2"/>
    </source>
</evidence>
<dbReference type="GO" id="GO:0046872">
    <property type="term" value="F:metal ion binding"/>
    <property type="evidence" value="ECO:0007669"/>
    <property type="project" value="UniProtKB-KW"/>
</dbReference>
<dbReference type="InterPro" id="IPR032858">
    <property type="entry name" value="CcoP_N"/>
</dbReference>
<dbReference type="InterPro" id="IPR009056">
    <property type="entry name" value="Cyt_c-like_dom"/>
</dbReference>
<keyword evidence="12 19" id="KW-0375">Hydrogen ion transport</keyword>
<evidence type="ECO:0000256" key="2">
    <source>
        <dbReference type="ARBA" id="ARBA00004673"/>
    </source>
</evidence>
<evidence type="ECO:0000256" key="4">
    <source>
        <dbReference type="ARBA" id="ARBA00022448"/>
    </source>
</evidence>
<evidence type="ECO:0000256" key="5">
    <source>
        <dbReference type="ARBA" id="ARBA00022475"/>
    </source>
</evidence>
<comment type="cofactor">
    <cofactor evidence="19 21">
        <name>heme c</name>
        <dbReference type="ChEBI" id="CHEBI:61717"/>
    </cofactor>
    <text evidence="19 21">Binds 2 heme C groups per subunit.</text>
</comment>
<dbReference type="Pfam" id="PF14715">
    <property type="entry name" value="FixP_N"/>
    <property type="match status" value="1"/>
</dbReference>
<feature type="binding site" description="covalent" evidence="21">
    <location>
        <position position="225"/>
    </location>
    <ligand>
        <name>heme c</name>
        <dbReference type="ChEBI" id="CHEBI:61717"/>
        <label>2</label>
    </ligand>
</feature>
<evidence type="ECO:0000256" key="17">
    <source>
        <dbReference type="ARBA" id="ARBA00023065"/>
    </source>
</evidence>
<evidence type="ECO:0000256" key="14">
    <source>
        <dbReference type="ARBA" id="ARBA00022989"/>
    </source>
</evidence>
<organism evidence="24 25">
    <name type="scientific">Acuticoccus mangrovi</name>
    <dbReference type="NCBI Taxonomy" id="2796142"/>
    <lineage>
        <taxon>Bacteria</taxon>
        <taxon>Pseudomonadati</taxon>
        <taxon>Pseudomonadota</taxon>
        <taxon>Alphaproteobacteria</taxon>
        <taxon>Hyphomicrobiales</taxon>
        <taxon>Amorphaceae</taxon>
        <taxon>Acuticoccus</taxon>
    </lineage>
</organism>
<evidence type="ECO:0000256" key="12">
    <source>
        <dbReference type="ARBA" id="ARBA00022781"/>
    </source>
</evidence>
<evidence type="ECO:0000256" key="1">
    <source>
        <dbReference type="ARBA" id="ARBA00004533"/>
    </source>
</evidence>
<keyword evidence="8 19" id="KW-0679">Respiratory chain</keyword>
<feature type="binding site" description="covalent" evidence="21">
    <location>
        <position position="121"/>
    </location>
    <ligand>
        <name>heme c</name>
        <dbReference type="ChEBI" id="CHEBI:61717"/>
        <label>1</label>
    </ligand>
</feature>
<feature type="binding site" description="axial binding residue" evidence="20">
    <location>
        <position position="125"/>
    </location>
    <ligand>
        <name>heme c</name>
        <dbReference type="ChEBI" id="CHEBI:61717"/>
        <label>1</label>
    </ligand>
    <ligandPart>
        <name>Fe</name>
        <dbReference type="ChEBI" id="CHEBI:18248"/>
    </ligandPart>
</feature>
<reference evidence="24" key="1">
    <citation type="submission" date="2020-12" db="EMBL/GenBank/DDBJ databases">
        <title>Bacterial taxonomy.</title>
        <authorList>
            <person name="Pan X."/>
        </authorList>
    </citation>
    <scope>NUCLEOTIDE SEQUENCE</scope>
    <source>
        <strain evidence="24">B2012</strain>
    </source>
</reference>
<feature type="domain" description="Cytochrome c" evidence="23">
    <location>
        <begin position="108"/>
        <end position="200"/>
    </location>
</feature>
<evidence type="ECO:0000256" key="15">
    <source>
        <dbReference type="ARBA" id="ARBA00023002"/>
    </source>
</evidence>
<evidence type="ECO:0000256" key="13">
    <source>
        <dbReference type="ARBA" id="ARBA00022982"/>
    </source>
</evidence>
<keyword evidence="9 22" id="KW-0812">Transmembrane</keyword>
<gene>
    <name evidence="24" type="primary">ccoP</name>
    <name evidence="24" type="ORF">JCR33_17395</name>
</gene>
<keyword evidence="18 19" id="KW-0472">Membrane</keyword>
<keyword evidence="6 19" id="KW-0997">Cell inner membrane</keyword>
<evidence type="ECO:0000259" key="23">
    <source>
        <dbReference type="PROSITE" id="PS51007"/>
    </source>
</evidence>
<dbReference type="AlphaFoldDB" id="A0A934ISP1"/>
<keyword evidence="15 19" id="KW-0560">Oxidoreductase</keyword>
<evidence type="ECO:0000256" key="16">
    <source>
        <dbReference type="ARBA" id="ARBA00023004"/>
    </source>
</evidence>
<evidence type="ECO:0000256" key="10">
    <source>
        <dbReference type="ARBA" id="ARBA00022723"/>
    </source>
</evidence>
<keyword evidence="10 19" id="KW-0479">Metal-binding</keyword>
<keyword evidence="11" id="KW-0677">Repeat</keyword>
<evidence type="ECO:0000256" key="19">
    <source>
        <dbReference type="PIRNR" id="PIRNR000006"/>
    </source>
</evidence>
<comment type="function">
    <text evidence="19">C-type cytochrome. Part of the cbb3-type cytochrome c oxidase complex.</text>
</comment>
<evidence type="ECO:0000256" key="3">
    <source>
        <dbReference type="ARBA" id="ARBA00006113"/>
    </source>
</evidence>
<dbReference type="Gene3D" id="6.10.280.130">
    <property type="match status" value="1"/>
</dbReference>
<protein>
    <recommendedName>
        <fullName evidence="19">Cbb3-type cytochrome c oxidase subunit</fullName>
    </recommendedName>
</protein>
<dbReference type="InterPro" id="IPR050597">
    <property type="entry name" value="Cytochrome_c_Oxidase_Subunit"/>
</dbReference>
<keyword evidence="14 22" id="KW-1133">Transmembrane helix</keyword>
<dbReference type="GO" id="GO:0009055">
    <property type="term" value="F:electron transfer activity"/>
    <property type="evidence" value="ECO:0007669"/>
    <property type="project" value="InterPro"/>
</dbReference>
<evidence type="ECO:0000256" key="22">
    <source>
        <dbReference type="SAM" id="Phobius"/>
    </source>
</evidence>
<keyword evidence="7 19" id="KW-0349">Heme</keyword>
<dbReference type="PIRSF" id="PIRSF000006">
    <property type="entry name" value="Cbb3-Cox_fixP"/>
    <property type="match status" value="1"/>
</dbReference>
<dbReference type="GO" id="GO:0020037">
    <property type="term" value="F:heme binding"/>
    <property type="evidence" value="ECO:0007669"/>
    <property type="project" value="InterPro"/>
</dbReference>
<proteinExistence type="inferred from homology"/>
<evidence type="ECO:0000256" key="7">
    <source>
        <dbReference type="ARBA" id="ARBA00022617"/>
    </source>
</evidence>
<dbReference type="GO" id="GO:1902600">
    <property type="term" value="P:proton transmembrane transport"/>
    <property type="evidence" value="ECO:0007669"/>
    <property type="project" value="UniProtKB-KW"/>
</dbReference>
<evidence type="ECO:0000256" key="20">
    <source>
        <dbReference type="PIRSR" id="PIRSR000006-1"/>
    </source>
</evidence>
<comment type="subunit">
    <text evidence="19">Component of the cbb3-type cytochrome c oxidase.</text>
</comment>
<feature type="binding site" description="axial binding residue" evidence="20">
    <location>
        <position position="226"/>
    </location>
    <ligand>
        <name>heme c</name>
        <dbReference type="ChEBI" id="CHEBI:61717"/>
        <label>2</label>
    </ligand>
    <ligandPart>
        <name>Fe</name>
        <dbReference type="ChEBI" id="CHEBI:18248"/>
    </ligandPart>
</feature>
<evidence type="ECO:0000256" key="11">
    <source>
        <dbReference type="ARBA" id="ARBA00022737"/>
    </source>
</evidence>
<dbReference type="GO" id="GO:0005886">
    <property type="term" value="C:plasma membrane"/>
    <property type="evidence" value="ECO:0007669"/>
    <property type="project" value="UniProtKB-SubCell"/>
</dbReference>
<evidence type="ECO:0000256" key="8">
    <source>
        <dbReference type="ARBA" id="ARBA00022660"/>
    </source>
</evidence>
<dbReference type="PANTHER" id="PTHR33751">
    <property type="entry name" value="CBB3-TYPE CYTOCHROME C OXIDASE SUBUNIT FIXP"/>
    <property type="match status" value="1"/>
</dbReference>
<feature type="binding site" description="axial binding residue" evidence="20">
    <location>
        <position position="267"/>
    </location>
    <ligand>
        <name>heme c</name>
        <dbReference type="ChEBI" id="CHEBI:61717"/>
        <label>1</label>
    </ligand>
    <ligandPart>
        <name>Fe</name>
        <dbReference type="ChEBI" id="CHEBI:18248"/>
    </ligandPart>
</feature>
<dbReference type="PROSITE" id="PS51007">
    <property type="entry name" value="CYTC"/>
    <property type="match status" value="2"/>
</dbReference>
<evidence type="ECO:0000256" key="9">
    <source>
        <dbReference type="ARBA" id="ARBA00022692"/>
    </source>
</evidence>
<comment type="subcellular location">
    <subcellularLocation>
        <location evidence="1 19">Cell inner membrane</location>
    </subcellularLocation>
</comment>
<feature type="binding site" description="covalent" evidence="21">
    <location>
        <position position="124"/>
    </location>
    <ligand>
        <name>heme c</name>
        <dbReference type="ChEBI" id="CHEBI:61717"/>
        <label>1</label>
    </ligand>
</feature>
<evidence type="ECO:0000313" key="25">
    <source>
        <dbReference type="Proteomes" id="UP000609531"/>
    </source>
</evidence>
<feature type="transmembrane region" description="Helical" evidence="22">
    <location>
        <begin position="32"/>
        <end position="50"/>
    </location>
</feature>
<sequence>MSEKIIDEPTGVETTGHSWDGIAELNNPLPRWWLYIMYATIVFAIVYMILYPSVPLINQATPGLLGYSSRADVEGELTRVAATRAELDQQIASLSFQEIAANPTLSDYARRSGASAFKMACVQCHGSGAAGSQQYGYPNLNDDDWLWGGSIEDIFTTITHGVRSEDDADARSSLMPAFGAMGMLNRNQISDVAHYVLSLSGSDEAGDAEAEARGAEVYTAQCAVCHGVNGEGNQSVGAPRLSDPIWLYGGTYEDIVRQVSNPHMGVMPAWSVRFDDATRKELAIFVHSLGGGQ</sequence>
<dbReference type="Proteomes" id="UP000609531">
    <property type="component" value="Unassembled WGS sequence"/>
</dbReference>
<dbReference type="GO" id="GO:0016491">
    <property type="term" value="F:oxidoreductase activity"/>
    <property type="evidence" value="ECO:0007669"/>
    <property type="project" value="UniProtKB-KW"/>
</dbReference>
<dbReference type="EMBL" id="JAEKJA010000016">
    <property type="protein sequence ID" value="MBJ3777487.1"/>
    <property type="molecule type" value="Genomic_DNA"/>
</dbReference>
<keyword evidence="4 19" id="KW-0813">Transport</keyword>
<evidence type="ECO:0000256" key="18">
    <source>
        <dbReference type="ARBA" id="ARBA00023136"/>
    </source>
</evidence>
<evidence type="ECO:0000313" key="24">
    <source>
        <dbReference type="EMBL" id="MBJ3777487.1"/>
    </source>
</evidence>
<dbReference type="Pfam" id="PF13442">
    <property type="entry name" value="Cytochrome_CBB3"/>
    <property type="match status" value="2"/>
</dbReference>
<keyword evidence="13 19" id="KW-0249">Electron transport</keyword>
<dbReference type="InterPro" id="IPR038414">
    <property type="entry name" value="CcoP_N_sf"/>
</dbReference>
<accession>A0A934ISP1</accession>
<keyword evidence="16 19" id="KW-0408">Iron</keyword>